<dbReference type="GO" id="GO:0016301">
    <property type="term" value="F:kinase activity"/>
    <property type="evidence" value="ECO:0007669"/>
    <property type="project" value="UniProtKB-KW"/>
</dbReference>
<accession>A0AAE4IUH4</accession>
<dbReference type="EC" id="2.7.1.170" evidence="1"/>
<dbReference type="InterPro" id="IPR043129">
    <property type="entry name" value="ATPase_NBD"/>
</dbReference>
<dbReference type="HAMAP" id="MF_01270">
    <property type="entry name" value="AnhMurNAc_kinase"/>
    <property type="match status" value="1"/>
</dbReference>
<keyword evidence="1 2" id="KW-0808">Transferase</keyword>
<evidence type="ECO:0000256" key="1">
    <source>
        <dbReference type="HAMAP-Rule" id="MF_01270"/>
    </source>
</evidence>
<protein>
    <recommendedName>
        <fullName evidence="1">Anhydro-N-acetylmuramic acid kinase</fullName>
        <ecNumber evidence="1">2.7.1.170</ecNumber>
    </recommendedName>
    <alternativeName>
        <fullName evidence="1">AnhMurNAc kinase</fullName>
    </alternativeName>
</protein>
<dbReference type="NCBIfam" id="NF007148">
    <property type="entry name" value="PRK09585.3-2"/>
    <property type="match status" value="1"/>
</dbReference>
<dbReference type="GO" id="GO:0009254">
    <property type="term" value="P:peptidoglycan turnover"/>
    <property type="evidence" value="ECO:0007669"/>
    <property type="project" value="UniProtKB-UniRule"/>
</dbReference>
<comment type="similarity">
    <text evidence="1">Belongs to the anhydro-N-acetylmuramic acid kinase family.</text>
</comment>
<dbReference type="Gene3D" id="3.30.420.40">
    <property type="match status" value="2"/>
</dbReference>
<comment type="caution">
    <text evidence="2">The sequence shown here is derived from an EMBL/GenBank/DDBJ whole genome shotgun (WGS) entry which is preliminary data.</text>
</comment>
<dbReference type="InterPro" id="IPR005338">
    <property type="entry name" value="Anhydro_N_Ac-Mur_kinase"/>
</dbReference>
<proteinExistence type="inferred from homology"/>
<dbReference type="RefSeq" id="WP_310825400.1">
    <property type="nucleotide sequence ID" value="NZ_JAQGEC010000004.1"/>
</dbReference>
<comment type="pathway">
    <text evidence="1">Amino-sugar metabolism; 1,6-anhydro-N-acetylmuramate degradation.</text>
</comment>
<evidence type="ECO:0000313" key="3">
    <source>
        <dbReference type="Proteomes" id="UP001248822"/>
    </source>
</evidence>
<sequence>MISGRYIGVMSGTSLDGVDVVLAAIDENMVAQQASLSWPIPLAIKEEILSICQGQQLTLSRLGRLDTRLGRLFGEAVVALMDQQKLQAQDIVAIGCHGQTVWHEPGGEAPHTLQIGDNNQIAAMTGVTVVGDFRRRDMALGGQGAPLVPAFHQALLAHPVERRIVLNIGGIANLSMLIPGQPVRGYDTGPGNMLMDAWIWRQCGKPYDKDARWATEGKVVLPLLQSMLSDPWFAAPAPKSTGREYFNYGWLERQLVHFPGISARDVQATLAELTAVSIAEQVMLSGGCERLLVCGGGSRNPLLMARLAALLPGTEVATTEAAGISGDDMEALAFAWLAWRTLAGLPGNLPSVTGAREATVLGAIFPANPRHNQS</sequence>
<dbReference type="NCBIfam" id="NF007138">
    <property type="entry name" value="PRK09585.1-1"/>
    <property type="match status" value="1"/>
</dbReference>
<dbReference type="GO" id="GO:0006040">
    <property type="term" value="P:amino sugar metabolic process"/>
    <property type="evidence" value="ECO:0007669"/>
    <property type="project" value="InterPro"/>
</dbReference>
<dbReference type="PANTHER" id="PTHR30605:SF0">
    <property type="entry name" value="ANHYDRO-N-ACETYLMURAMIC ACID KINASE"/>
    <property type="match status" value="1"/>
</dbReference>
<dbReference type="SUPFAM" id="SSF53067">
    <property type="entry name" value="Actin-like ATPase domain"/>
    <property type="match status" value="1"/>
</dbReference>
<dbReference type="CDD" id="cd24050">
    <property type="entry name" value="ASKHA_NBD_ANMK"/>
    <property type="match status" value="1"/>
</dbReference>
<gene>
    <name evidence="1 2" type="primary">anmK</name>
    <name evidence="2" type="ORF">O7047_06655</name>
</gene>
<dbReference type="PANTHER" id="PTHR30605">
    <property type="entry name" value="ANHYDRO-N-ACETYLMURAMIC ACID KINASE"/>
    <property type="match status" value="1"/>
</dbReference>
<feature type="binding site" evidence="1">
    <location>
        <begin position="12"/>
        <end position="19"/>
    </location>
    <ligand>
        <name>ATP</name>
        <dbReference type="ChEBI" id="CHEBI:30616"/>
    </ligand>
</feature>
<dbReference type="Proteomes" id="UP001248822">
    <property type="component" value="Unassembled WGS sequence"/>
</dbReference>
<dbReference type="Pfam" id="PF03702">
    <property type="entry name" value="AnmK"/>
    <property type="match status" value="1"/>
</dbReference>
<name>A0AAE4IUH4_9ENTR</name>
<keyword evidence="1" id="KW-0547">Nucleotide-binding</keyword>
<dbReference type="AlphaFoldDB" id="A0AAE4IUH4"/>
<dbReference type="NCBIfam" id="NF007139">
    <property type="entry name" value="PRK09585.1-3"/>
    <property type="match status" value="1"/>
</dbReference>
<dbReference type="GO" id="GO:0097175">
    <property type="term" value="P:1,6-anhydro-N-acetyl-beta-muramic acid catabolic process"/>
    <property type="evidence" value="ECO:0007669"/>
    <property type="project" value="UniProtKB-UniRule"/>
</dbReference>
<dbReference type="GO" id="GO:0005524">
    <property type="term" value="F:ATP binding"/>
    <property type="evidence" value="ECO:0007669"/>
    <property type="project" value="UniProtKB-UniRule"/>
</dbReference>
<evidence type="ECO:0000313" key="2">
    <source>
        <dbReference type="EMBL" id="MDR9889914.1"/>
    </source>
</evidence>
<comment type="pathway">
    <text evidence="1">Cell wall biogenesis; peptidoglycan recycling.</text>
</comment>
<reference evidence="2" key="1">
    <citation type="submission" date="2022-12" db="EMBL/GenBank/DDBJ databases">
        <title>NDM-1 containing novel ST 2018 Pseudenterobacter timonensis.</title>
        <authorList>
            <person name="Halder G."/>
            <person name="Mandal S."/>
            <person name="Dutta S."/>
        </authorList>
    </citation>
    <scope>NUCLEOTIDE SEQUENCE</scope>
    <source>
        <strain evidence="2">CNCI147</strain>
    </source>
</reference>
<comment type="catalytic activity">
    <reaction evidence="1">
        <text>1,6-anhydro-N-acetyl-beta-muramate + ATP + H2O = N-acetyl-D-muramate 6-phosphate + ADP + H(+)</text>
        <dbReference type="Rhea" id="RHEA:24952"/>
        <dbReference type="ChEBI" id="CHEBI:15377"/>
        <dbReference type="ChEBI" id="CHEBI:15378"/>
        <dbReference type="ChEBI" id="CHEBI:30616"/>
        <dbReference type="ChEBI" id="CHEBI:58690"/>
        <dbReference type="ChEBI" id="CHEBI:58722"/>
        <dbReference type="ChEBI" id="CHEBI:456216"/>
        <dbReference type="EC" id="2.7.1.170"/>
    </reaction>
</comment>
<keyword evidence="1" id="KW-0119">Carbohydrate metabolism</keyword>
<keyword evidence="1 2" id="KW-0418">Kinase</keyword>
<keyword evidence="1" id="KW-0067">ATP-binding</keyword>
<comment type="function">
    <text evidence="1">Catalyzes the specific phosphorylation of 1,6-anhydro-N-acetylmuramic acid (anhMurNAc) with the simultaneous cleavage of the 1,6-anhydro ring, generating MurNAc-6-P. Is required for the utilization of anhMurNAc either imported from the medium or derived from its own cell wall murein, and thus plays a role in cell wall recycling.</text>
</comment>
<dbReference type="GO" id="GO:0016773">
    <property type="term" value="F:phosphotransferase activity, alcohol group as acceptor"/>
    <property type="evidence" value="ECO:0007669"/>
    <property type="project" value="UniProtKB-UniRule"/>
</dbReference>
<dbReference type="EMBL" id="JAQGEC010000004">
    <property type="protein sequence ID" value="MDR9889914.1"/>
    <property type="molecule type" value="Genomic_DNA"/>
</dbReference>
<organism evidence="2 3">
    <name type="scientific">Pseudenterobacter timonensis</name>
    <dbReference type="NCBI Taxonomy" id="1755099"/>
    <lineage>
        <taxon>Bacteria</taxon>
        <taxon>Pseudomonadati</taxon>
        <taxon>Pseudomonadota</taxon>
        <taxon>Gammaproteobacteria</taxon>
        <taxon>Enterobacterales</taxon>
        <taxon>Enterobacteriaceae</taxon>
        <taxon>Pseudenterobacter</taxon>
    </lineage>
</organism>